<dbReference type="EMBL" id="QICL01000032">
    <property type="protein sequence ID" value="PXV60050.1"/>
    <property type="molecule type" value="Genomic_DNA"/>
</dbReference>
<feature type="signal peptide" evidence="1">
    <location>
        <begin position="1"/>
        <end position="20"/>
    </location>
</feature>
<reference evidence="2 3" key="1">
    <citation type="submission" date="2018-03" db="EMBL/GenBank/DDBJ databases">
        <title>Genomic Encyclopedia of Archaeal and Bacterial Type Strains, Phase II (KMG-II): from individual species to whole genera.</title>
        <authorList>
            <person name="Goeker M."/>
        </authorList>
    </citation>
    <scope>NUCLEOTIDE SEQUENCE [LARGE SCALE GENOMIC DNA]</scope>
    <source>
        <strain evidence="2 3">DSM 100214</strain>
    </source>
</reference>
<dbReference type="Proteomes" id="UP000247973">
    <property type="component" value="Unassembled WGS sequence"/>
</dbReference>
<comment type="caution">
    <text evidence="2">The sequence shown here is derived from an EMBL/GenBank/DDBJ whole genome shotgun (WGS) entry which is preliminary data.</text>
</comment>
<keyword evidence="1" id="KW-0732">Signal</keyword>
<evidence type="ECO:0000313" key="2">
    <source>
        <dbReference type="EMBL" id="PXV60050.1"/>
    </source>
</evidence>
<proteinExistence type="predicted"/>
<evidence type="ECO:0000256" key="1">
    <source>
        <dbReference type="SAM" id="SignalP"/>
    </source>
</evidence>
<dbReference type="AlphaFoldDB" id="A0A2V3PLP8"/>
<gene>
    <name evidence="2" type="ORF">CLV62_13239</name>
</gene>
<sequence>MKLNLLSLLLFFALPTTLFSQDQSTPITKPHSYDVKQAFEIESLVPMFFTGGYHFAVGYRYGKFRVRASVINGGTYDAETAGINNNSSEFKRFYKTSPGIFFGYSVWKNLELYGFAEFHTFSIEQKSTKIEKDIHSIDLGGGLGYQFFIGRYFYIQPALHIYCRKDHSLNFEGRKYNISNIDFSPVLRLGVRLWSK</sequence>
<dbReference type="RefSeq" id="WP_110312219.1">
    <property type="nucleotide sequence ID" value="NZ_QICL01000032.1"/>
</dbReference>
<dbReference type="OrthoDB" id="996613at2"/>
<feature type="chain" id="PRO_5015913190" description="Outer membrane protein with beta-barrel domain" evidence="1">
    <location>
        <begin position="21"/>
        <end position="196"/>
    </location>
</feature>
<protein>
    <recommendedName>
        <fullName evidence="4">Outer membrane protein with beta-barrel domain</fullName>
    </recommendedName>
</protein>
<keyword evidence="3" id="KW-1185">Reference proteome</keyword>
<organism evidence="2 3">
    <name type="scientific">Dysgonomonas alginatilytica</name>
    <dbReference type="NCBI Taxonomy" id="1605892"/>
    <lineage>
        <taxon>Bacteria</taxon>
        <taxon>Pseudomonadati</taxon>
        <taxon>Bacteroidota</taxon>
        <taxon>Bacteroidia</taxon>
        <taxon>Bacteroidales</taxon>
        <taxon>Dysgonomonadaceae</taxon>
        <taxon>Dysgonomonas</taxon>
    </lineage>
</organism>
<name>A0A2V3PLP8_9BACT</name>
<evidence type="ECO:0000313" key="3">
    <source>
        <dbReference type="Proteomes" id="UP000247973"/>
    </source>
</evidence>
<evidence type="ECO:0008006" key="4">
    <source>
        <dbReference type="Google" id="ProtNLM"/>
    </source>
</evidence>
<accession>A0A2V3PLP8</accession>